<accession>A0AA40SW42</accession>
<reference evidence="1" key="1">
    <citation type="submission" date="2019-07" db="EMBL/GenBank/DDBJ databases">
        <title>Toxilogical consequences of a new and cryptic species of cyanobacteria (Komarekiella delphini-convector) recovered from the epidermis of a bottlenose dolphin and 1500 ft. in the air.</title>
        <authorList>
            <person name="Brown A.O."/>
            <person name="Dvorak P."/>
            <person name="Villanueva C.D."/>
            <person name="Foss A.J."/>
            <person name="Garvey A.D."/>
            <person name="Gibson Q.A."/>
            <person name="Johansen J.R."/>
            <person name="Casamatta D.A."/>
        </authorList>
    </citation>
    <scope>NUCLEOTIDE SEQUENCE</scope>
    <source>
        <strain evidence="1">SJRDD-AB1</strain>
    </source>
</reference>
<organism evidence="1 2">
    <name type="scientific">Komarekiella delphini-convector SJRDD-AB1</name>
    <dbReference type="NCBI Taxonomy" id="2593771"/>
    <lineage>
        <taxon>Bacteria</taxon>
        <taxon>Bacillati</taxon>
        <taxon>Cyanobacteriota</taxon>
        <taxon>Cyanophyceae</taxon>
        <taxon>Nostocales</taxon>
        <taxon>Nostocaceae</taxon>
        <taxon>Komarekiella</taxon>
        <taxon>Komarekiella delphini-convector</taxon>
    </lineage>
</organism>
<protein>
    <submittedName>
        <fullName evidence="1">Uncharacterized protein</fullName>
    </submittedName>
</protein>
<proteinExistence type="predicted"/>
<evidence type="ECO:0000313" key="2">
    <source>
        <dbReference type="Proteomes" id="UP001165986"/>
    </source>
</evidence>
<dbReference type="EMBL" id="VJXY01000007">
    <property type="protein sequence ID" value="MBD6616012.1"/>
    <property type="molecule type" value="Genomic_DNA"/>
</dbReference>
<gene>
    <name evidence="1" type="ORF">FNW02_09270</name>
</gene>
<keyword evidence="2" id="KW-1185">Reference proteome</keyword>
<comment type="caution">
    <text evidence="1">The sequence shown here is derived from an EMBL/GenBank/DDBJ whole genome shotgun (WGS) entry which is preliminary data.</text>
</comment>
<sequence>MMVKFSIGSVNYTILLGIKLIPNSLSNLLVLLTLESSLVPSTFLSQFTEQGYTPSGFEFEAIAKIPIQ</sequence>
<dbReference type="AlphaFoldDB" id="A0AA40SW42"/>
<name>A0AA40SW42_9NOST</name>
<evidence type="ECO:0000313" key="1">
    <source>
        <dbReference type="EMBL" id="MBD6616012.1"/>
    </source>
</evidence>
<dbReference type="Proteomes" id="UP001165986">
    <property type="component" value="Unassembled WGS sequence"/>
</dbReference>